<sequence>MGMASSETSQKLQSKFVVAGLGCRNGLLRNVDFRVDFRFSFFNSVNSDEAVSSTIRLKAFISKAFHGLSKSLKMAVIKVGEPIYEVLDFLLTTSFFNLKIEAFNFYKFQKEAVIKVVEPIYEVLDFLLNSSFFNLKIEAFNFYKFQKKAVIKVVEPIYEVLDFLLNPSFFNLKIEDFNFYKFSA</sequence>
<organism evidence="1 2">
    <name type="scientific">Quercus suber</name>
    <name type="common">Cork oak</name>
    <dbReference type="NCBI Taxonomy" id="58331"/>
    <lineage>
        <taxon>Eukaryota</taxon>
        <taxon>Viridiplantae</taxon>
        <taxon>Streptophyta</taxon>
        <taxon>Embryophyta</taxon>
        <taxon>Tracheophyta</taxon>
        <taxon>Spermatophyta</taxon>
        <taxon>Magnoliopsida</taxon>
        <taxon>eudicotyledons</taxon>
        <taxon>Gunneridae</taxon>
        <taxon>Pentapetalae</taxon>
        <taxon>rosids</taxon>
        <taxon>fabids</taxon>
        <taxon>Fagales</taxon>
        <taxon>Fagaceae</taxon>
        <taxon>Quercus</taxon>
    </lineage>
</organism>
<keyword evidence="2" id="KW-1185">Reference proteome</keyword>
<reference evidence="1 2" key="1">
    <citation type="journal article" date="2018" name="Sci. Data">
        <title>The draft genome sequence of cork oak.</title>
        <authorList>
            <person name="Ramos A.M."/>
            <person name="Usie A."/>
            <person name="Barbosa P."/>
            <person name="Barros P.M."/>
            <person name="Capote T."/>
            <person name="Chaves I."/>
            <person name="Simoes F."/>
            <person name="Abreu I."/>
            <person name="Carrasquinho I."/>
            <person name="Faro C."/>
            <person name="Guimaraes J.B."/>
            <person name="Mendonca D."/>
            <person name="Nobrega F."/>
            <person name="Rodrigues L."/>
            <person name="Saibo N.J.M."/>
            <person name="Varela M.C."/>
            <person name="Egas C."/>
            <person name="Matos J."/>
            <person name="Miguel C.M."/>
            <person name="Oliveira M.M."/>
            <person name="Ricardo C.P."/>
            <person name="Goncalves S."/>
        </authorList>
    </citation>
    <scope>NUCLEOTIDE SEQUENCE [LARGE SCALE GENOMIC DNA]</scope>
    <source>
        <strain evidence="2">cv. HL8</strain>
    </source>
</reference>
<dbReference type="AlphaFoldDB" id="A0AAW0J7M4"/>
<comment type="caution">
    <text evidence="1">The sequence shown here is derived from an EMBL/GenBank/DDBJ whole genome shotgun (WGS) entry which is preliminary data.</text>
</comment>
<gene>
    <name evidence="1" type="ORF">CFP56_036459</name>
</gene>
<dbReference type="Proteomes" id="UP000237347">
    <property type="component" value="Unassembled WGS sequence"/>
</dbReference>
<proteinExistence type="predicted"/>
<name>A0AAW0J7M4_QUESU</name>
<evidence type="ECO:0000313" key="2">
    <source>
        <dbReference type="Proteomes" id="UP000237347"/>
    </source>
</evidence>
<dbReference type="EMBL" id="PKMF04000664">
    <property type="protein sequence ID" value="KAK7822517.1"/>
    <property type="molecule type" value="Genomic_DNA"/>
</dbReference>
<protein>
    <submittedName>
        <fullName evidence="1">Uncharacterized protein</fullName>
    </submittedName>
</protein>
<accession>A0AAW0J7M4</accession>
<evidence type="ECO:0000313" key="1">
    <source>
        <dbReference type="EMBL" id="KAK7822517.1"/>
    </source>
</evidence>